<dbReference type="Pfam" id="PF00564">
    <property type="entry name" value="PB1"/>
    <property type="match status" value="1"/>
</dbReference>
<evidence type="ECO:0000313" key="3">
    <source>
        <dbReference type="Proteomes" id="UP000325577"/>
    </source>
</evidence>
<dbReference type="PANTHER" id="PTHR31066">
    <property type="entry name" value="OS05G0427100 PROTEIN-RELATED"/>
    <property type="match status" value="1"/>
</dbReference>
<accession>A0A5J4ZW17</accession>
<reference evidence="2 3" key="1">
    <citation type="submission" date="2019-09" db="EMBL/GenBank/DDBJ databases">
        <title>A chromosome-level genome assembly of the Chinese tupelo Nyssa sinensis.</title>
        <authorList>
            <person name="Yang X."/>
            <person name="Kang M."/>
            <person name="Yang Y."/>
            <person name="Xiong H."/>
            <person name="Wang M."/>
            <person name="Zhang Z."/>
            <person name="Wang Z."/>
            <person name="Wu H."/>
            <person name="Ma T."/>
            <person name="Liu J."/>
            <person name="Xi Z."/>
        </authorList>
    </citation>
    <scope>NUCLEOTIDE SEQUENCE [LARGE SCALE GENOMIC DNA]</scope>
    <source>
        <strain evidence="2">J267</strain>
        <tissue evidence="2">Leaf</tissue>
    </source>
</reference>
<dbReference type="InterPro" id="IPR053198">
    <property type="entry name" value="Gynoecium_Dev_Regulator"/>
</dbReference>
<sequence>MKDPNLSRRRRPNQSRKLKLVCSFNGTLEPRPPSGKLRYTGGETRIVLVDRNIGFSRLESKILEILCPNNNVPFSLKYQLPDRESIDDDTPLVLIRSDDDVRCMIDEYDKLEFYGAKQKYDQPRVDLTSEPQVPWNHETTNLNLGGDLYRENMLDYKFMNIQSPQSENFGNLVSLPVSHSHPLHPRDGNTCVETNSSVQCSWGQSGRILDNEAGTGSGSSSCFVAVGHNFNMNLTPTASDAKYKMRSIEPAPLSNLDRENIMPWTANCDSVRTRFAPFSRHNQLVGNVYPIKSSSSSGRVYGGLHSGIRSH</sequence>
<organism evidence="2 3">
    <name type="scientific">Nyssa sinensis</name>
    <dbReference type="NCBI Taxonomy" id="561372"/>
    <lineage>
        <taxon>Eukaryota</taxon>
        <taxon>Viridiplantae</taxon>
        <taxon>Streptophyta</taxon>
        <taxon>Embryophyta</taxon>
        <taxon>Tracheophyta</taxon>
        <taxon>Spermatophyta</taxon>
        <taxon>Magnoliopsida</taxon>
        <taxon>eudicotyledons</taxon>
        <taxon>Gunneridae</taxon>
        <taxon>Pentapetalae</taxon>
        <taxon>asterids</taxon>
        <taxon>Cornales</taxon>
        <taxon>Nyssaceae</taxon>
        <taxon>Nyssa</taxon>
    </lineage>
</organism>
<feature type="domain" description="PB1" evidence="1">
    <location>
        <begin position="32"/>
        <end position="130"/>
    </location>
</feature>
<protein>
    <recommendedName>
        <fullName evidence="1">PB1 domain-containing protein</fullName>
    </recommendedName>
</protein>
<dbReference type="InterPro" id="IPR000270">
    <property type="entry name" value="PB1_dom"/>
</dbReference>
<proteinExistence type="predicted"/>
<dbReference type="Proteomes" id="UP000325577">
    <property type="component" value="Linkage Group LG4"/>
</dbReference>
<dbReference type="SMART" id="SM00666">
    <property type="entry name" value="PB1"/>
    <property type="match status" value="1"/>
</dbReference>
<dbReference type="SUPFAM" id="SSF54277">
    <property type="entry name" value="CAD &amp; PB1 domains"/>
    <property type="match status" value="1"/>
</dbReference>
<dbReference type="CDD" id="cd06410">
    <property type="entry name" value="PB1_UP2"/>
    <property type="match status" value="1"/>
</dbReference>
<gene>
    <name evidence="2" type="ORF">F0562_009466</name>
</gene>
<name>A0A5J4ZW17_9ASTE</name>
<dbReference type="AlphaFoldDB" id="A0A5J4ZW17"/>
<keyword evidence="3" id="KW-1185">Reference proteome</keyword>
<evidence type="ECO:0000259" key="1">
    <source>
        <dbReference type="SMART" id="SM00666"/>
    </source>
</evidence>
<dbReference type="EMBL" id="CM018047">
    <property type="protein sequence ID" value="KAA8523043.1"/>
    <property type="molecule type" value="Genomic_DNA"/>
</dbReference>
<dbReference type="OrthoDB" id="1737053at2759"/>
<dbReference type="PANTHER" id="PTHR31066:SF85">
    <property type="entry name" value="OS02G0809100 PROTEIN"/>
    <property type="match status" value="1"/>
</dbReference>
<evidence type="ECO:0000313" key="2">
    <source>
        <dbReference type="EMBL" id="KAA8523043.1"/>
    </source>
</evidence>